<sequence length="507" mass="57980">MRKVYATLATTVLLFPWLITGVAVILILRKIVEIGAHIWNRKEFLSIVTSQSTVFSMMPVFSDESWTAIVILEVNRPTINLPRLIKDFENKVLHAKVDVSSSALLYPELKCKLVQWWGYYFWAFCPKFDITDHIKHLKESEFHNDLSNPDNWNNLINYVSSKRIWQMDKPIWELLVKEGVKTERGRGKSLLIWRSSHVLCDGWSIFKLTARLFDTPDNVGKEMIRQSGKFSWKGILTWCTLPYDFADYVTNVESDDTSVSPPNDSSHSQKEMFSKSSPTLNLSDLKRIKDEYGVDFLSLLFAGTTAAIRDSYLQNGIQIEGTHAKASFILPVPNHPPQLRNHMSHGAILLPVGEEDSKIRLQLIGQRMHKYRTSKIPALKMYLTHVLGSLPVACVQSFQKRLFAPIVVNNLVGPPVDLYLHGDRIDISYGGVNIAGNRTPNEPRFAYDTRFYTYAGAAIMAVTGFEEFFSRPDQQMTTFLNSYEAEWRKLLSMLDTRHGSSEARKNF</sequence>
<feature type="compositionally biased region" description="Polar residues" evidence="1">
    <location>
        <begin position="257"/>
        <end position="266"/>
    </location>
</feature>
<protein>
    <recommendedName>
        <fullName evidence="2">O-acyltransferase WSD1 C-terminal domain-containing protein</fullName>
    </recommendedName>
</protein>
<gene>
    <name evidence="3" type="ORF">Fcan01_00657</name>
</gene>
<dbReference type="InterPro" id="IPR009721">
    <property type="entry name" value="O-acyltransferase_WSD1_C"/>
</dbReference>
<feature type="domain" description="O-acyltransferase WSD1 C-terminal" evidence="2">
    <location>
        <begin position="345"/>
        <end position="483"/>
    </location>
</feature>
<comment type="caution">
    <text evidence="3">The sequence shown here is derived from an EMBL/GenBank/DDBJ whole genome shotgun (WGS) entry which is preliminary data.</text>
</comment>
<evidence type="ECO:0000313" key="3">
    <source>
        <dbReference type="EMBL" id="OXA62087.1"/>
    </source>
</evidence>
<feature type="region of interest" description="Disordered" evidence="1">
    <location>
        <begin position="256"/>
        <end position="275"/>
    </location>
</feature>
<reference evidence="3 4" key="1">
    <citation type="submission" date="2015-12" db="EMBL/GenBank/DDBJ databases">
        <title>The genome of Folsomia candida.</title>
        <authorList>
            <person name="Faddeeva A."/>
            <person name="Derks M.F."/>
            <person name="Anvar Y."/>
            <person name="Smit S."/>
            <person name="Van Straalen N."/>
            <person name="Roelofs D."/>
        </authorList>
    </citation>
    <scope>NUCLEOTIDE SEQUENCE [LARGE SCALE GENOMIC DNA]</scope>
    <source>
        <strain evidence="3 4">VU population</strain>
        <tissue evidence="3">Whole body</tissue>
    </source>
</reference>
<dbReference type="InterPro" id="IPR045034">
    <property type="entry name" value="O-acyltransferase_WSD1-like"/>
</dbReference>
<dbReference type="PANTHER" id="PTHR31650:SF1">
    <property type="entry name" value="WAX ESTER SYNTHASE_DIACYLGLYCEROL ACYLTRANSFERASE 4-RELATED"/>
    <property type="match status" value="1"/>
</dbReference>
<evidence type="ECO:0000313" key="4">
    <source>
        <dbReference type="Proteomes" id="UP000198287"/>
    </source>
</evidence>
<accession>A0A226EY42</accession>
<evidence type="ECO:0000259" key="2">
    <source>
        <dbReference type="Pfam" id="PF06974"/>
    </source>
</evidence>
<dbReference type="Pfam" id="PF06974">
    <property type="entry name" value="WS_DGAT_C"/>
    <property type="match status" value="1"/>
</dbReference>
<keyword evidence="4" id="KW-1185">Reference proteome</keyword>
<name>A0A226EY42_FOLCA</name>
<dbReference type="OrthoDB" id="619536at2759"/>
<proteinExistence type="predicted"/>
<dbReference type="AlphaFoldDB" id="A0A226EY42"/>
<organism evidence="3 4">
    <name type="scientific">Folsomia candida</name>
    <name type="common">Springtail</name>
    <dbReference type="NCBI Taxonomy" id="158441"/>
    <lineage>
        <taxon>Eukaryota</taxon>
        <taxon>Metazoa</taxon>
        <taxon>Ecdysozoa</taxon>
        <taxon>Arthropoda</taxon>
        <taxon>Hexapoda</taxon>
        <taxon>Collembola</taxon>
        <taxon>Entomobryomorpha</taxon>
        <taxon>Isotomoidea</taxon>
        <taxon>Isotomidae</taxon>
        <taxon>Proisotominae</taxon>
        <taxon>Folsomia</taxon>
    </lineage>
</organism>
<dbReference type="GO" id="GO:0019432">
    <property type="term" value="P:triglyceride biosynthetic process"/>
    <property type="evidence" value="ECO:0007669"/>
    <property type="project" value="TreeGrafter"/>
</dbReference>
<dbReference type="EMBL" id="LNIX01000001">
    <property type="protein sequence ID" value="OXA62087.1"/>
    <property type="molecule type" value="Genomic_DNA"/>
</dbReference>
<dbReference type="PANTHER" id="PTHR31650">
    <property type="entry name" value="O-ACYLTRANSFERASE (WSD1-LIKE) FAMILY PROTEIN"/>
    <property type="match status" value="1"/>
</dbReference>
<evidence type="ECO:0000256" key="1">
    <source>
        <dbReference type="SAM" id="MobiDB-lite"/>
    </source>
</evidence>
<dbReference type="GO" id="GO:0005886">
    <property type="term" value="C:plasma membrane"/>
    <property type="evidence" value="ECO:0007669"/>
    <property type="project" value="TreeGrafter"/>
</dbReference>
<dbReference type="Proteomes" id="UP000198287">
    <property type="component" value="Unassembled WGS sequence"/>
</dbReference>
<dbReference type="GO" id="GO:0008374">
    <property type="term" value="F:O-acyltransferase activity"/>
    <property type="evidence" value="ECO:0007669"/>
    <property type="project" value="InterPro"/>
</dbReference>